<dbReference type="SUPFAM" id="SSF56672">
    <property type="entry name" value="DNA/RNA polymerases"/>
    <property type="match status" value="1"/>
</dbReference>
<dbReference type="PANTHER" id="PTHR37984">
    <property type="entry name" value="PROTEIN CBG26694"/>
    <property type="match status" value="1"/>
</dbReference>
<keyword evidence="5" id="KW-0540">Nuclease</keyword>
<dbReference type="AlphaFoldDB" id="A0A9Q1EPG6"/>
<keyword evidence="6" id="KW-0255">Endonuclease</keyword>
<evidence type="ECO:0000259" key="12">
    <source>
        <dbReference type="PROSITE" id="PS50994"/>
    </source>
</evidence>
<keyword evidence="14" id="KW-1185">Reference proteome</keyword>
<dbReference type="InterPro" id="IPR036397">
    <property type="entry name" value="RNaseH_sf"/>
</dbReference>
<dbReference type="Gene3D" id="1.10.340.70">
    <property type="match status" value="1"/>
</dbReference>
<dbReference type="Pfam" id="PF18697">
    <property type="entry name" value="MLVIN_C"/>
    <property type="match status" value="1"/>
</dbReference>
<dbReference type="InterPro" id="IPR000477">
    <property type="entry name" value="RT_dom"/>
</dbReference>
<feature type="domain" description="RNase H type-1" evidence="11">
    <location>
        <begin position="568"/>
        <end position="721"/>
    </location>
</feature>
<dbReference type="InterPro" id="IPR012337">
    <property type="entry name" value="RNaseH-like_sf"/>
</dbReference>
<dbReference type="Pfam" id="PF00665">
    <property type="entry name" value="rve"/>
    <property type="match status" value="1"/>
</dbReference>
<evidence type="ECO:0000256" key="7">
    <source>
        <dbReference type="ARBA" id="ARBA00022801"/>
    </source>
</evidence>
<dbReference type="EMBL" id="JAINUF010000014">
    <property type="protein sequence ID" value="KAJ8342593.1"/>
    <property type="molecule type" value="Genomic_DNA"/>
</dbReference>
<protein>
    <recommendedName>
        <fullName evidence="9">Gypsy retrotransposon integrase-like protein 1</fullName>
        <ecNumber evidence="2">3.1.26.4</ecNumber>
    </recommendedName>
</protein>
<dbReference type="PROSITE" id="PS50879">
    <property type="entry name" value="RNASE_H_1"/>
    <property type="match status" value="1"/>
</dbReference>
<comment type="similarity">
    <text evidence="1">Belongs to the beta type-B retroviral polymerase family. HERV class-II K(HML-2) pol subfamily.</text>
</comment>
<dbReference type="InterPro" id="IPR041577">
    <property type="entry name" value="RT_RNaseH_2"/>
</dbReference>
<dbReference type="OrthoDB" id="8947436at2759"/>
<dbReference type="InterPro" id="IPR043128">
    <property type="entry name" value="Rev_trsase/Diguanyl_cyclase"/>
</dbReference>
<dbReference type="GO" id="GO:0015074">
    <property type="term" value="P:DNA integration"/>
    <property type="evidence" value="ECO:0007669"/>
    <property type="project" value="InterPro"/>
</dbReference>
<gene>
    <name evidence="13" type="ORF">SKAU_G00325210</name>
</gene>
<keyword evidence="7" id="KW-0378">Hydrolase</keyword>
<dbReference type="Gene3D" id="3.30.70.270">
    <property type="match status" value="2"/>
</dbReference>
<evidence type="ECO:0000259" key="10">
    <source>
        <dbReference type="PROSITE" id="PS50878"/>
    </source>
</evidence>
<dbReference type="GO" id="GO:0016779">
    <property type="term" value="F:nucleotidyltransferase activity"/>
    <property type="evidence" value="ECO:0007669"/>
    <property type="project" value="UniProtKB-KW"/>
</dbReference>
<name>A0A9Q1EPG6_SYNKA</name>
<dbReference type="EC" id="3.1.26.4" evidence="2"/>
<dbReference type="PANTHER" id="PTHR37984:SF5">
    <property type="entry name" value="PROTEIN NYNRIN-LIKE"/>
    <property type="match status" value="1"/>
</dbReference>
<evidence type="ECO:0000256" key="9">
    <source>
        <dbReference type="ARBA" id="ARBA00039658"/>
    </source>
</evidence>
<dbReference type="Gene3D" id="3.10.20.370">
    <property type="match status" value="1"/>
</dbReference>
<evidence type="ECO:0000256" key="6">
    <source>
        <dbReference type="ARBA" id="ARBA00022759"/>
    </source>
</evidence>
<keyword evidence="3" id="KW-0808">Transferase</keyword>
<dbReference type="Gene3D" id="3.30.420.10">
    <property type="entry name" value="Ribonuclease H-like superfamily/Ribonuclease H"/>
    <property type="match status" value="2"/>
</dbReference>
<dbReference type="InterPro" id="IPR001584">
    <property type="entry name" value="Integrase_cat-core"/>
</dbReference>
<evidence type="ECO:0000259" key="11">
    <source>
        <dbReference type="PROSITE" id="PS50879"/>
    </source>
</evidence>
<dbReference type="CDD" id="cd09273">
    <property type="entry name" value="RNase_HI_RT_Bel"/>
    <property type="match status" value="1"/>
</dbReference>
<evidence type="ECO:0000313" key="13">
    <source>
        <dbReference type="EMBL" id="KAJ8342593.1"/>
    </source>
</evidence>
<dbReference type="Proteomes" id="UP001152622">
    <property type="component" value="Chromosome 14"/>
</dbReference>
<dbReference type="Pfam" id="PF00075">
    <property type="entry name" value="RNase_H"/>
    <property type="match status" value="1"/>
</dbReference>
<evidence type="ECO:0000256" key="2">
    <source>
        <dbReference type="ARBA" id="ARBA00012180"/>
    </source>
</evidence>
<dbReference type="Pfam" id="PF17921">
    <property type="entry name" value="Integrase_H2C2"/>
    <property type="match status" value="1"/>
</dbReference>
<dbReference type="InterPro" id="IPR040643">
    <property type="entry name" value="MLVIN_C"/>
</dbReference>
<accession>A0A9Q1EPG6</accession>
<organism evidence="13 14">
    <name type="scientific">Synaphobranchus kaupii</name>
    <name type="common">Kaup's arrowtooth eel</name>
    <dbReference type="NCBI Taxonomy" id="118154"/>
    <lineage>
        <taxon>Eukaryota</taxon>
        <taxon>Metazoa</taxon>
        <taxon>Chordata</taxon>
        <taxon>Craniata</taxon>
        <taxon>Vertebrata</taxon>
        <taxon>Euteleostomi</taxon>
        <taxon>Actinopterygii</taxon>
        <taxon>Neopterygii</taxon>
        <taxon>Teleostei</taxon>
        <taxon>Anguilliformes</taxon>
        <taxon>Synaphobranchidae</taxon>
        <taxon>Synaphobranchus</taxon>
    </lineage>
</organism>
<dbReference type="InterPro" id="IPR043502">
    <property type="entry name" value="DNA/RNA_pol_sf"/>
</dbReference>
<dbReference type="PROSITE" id="PS50878">
    <property type="entry name" value="RT_POL"/>
    <property type="match status" value="1"/>
</dbReference>
<dbReference type="Gene3D" id="3.10.10.10">
    <property type="entry name" value="HIV Type 1 Reverse Transcriptase, subunit A, domain 1"/>
    <property type="match status" value="1"/>
</dbReference>
<dbReference type="Pfam" id="PF00078">
    <property type="entry name" value="RVT_1"/>
    <property type="match status" value="1"/>
</dbReference>
<dbReference type="FunFam" id="3.30.70.270:FF:000020">
    <property type="entry name" value="Transposon Tf2-6 polyprotein-like Protein"/>
    <property type="match status" value="1"/>
</dbReference>
<feature type="domain" description="Reverse transcriptase" evidence="10">
    <location>
        <begin position="141"/>
        <end position="325"/>
    </location>
</feature>
<evidence type="ECO:0000256" key="4">
    <source>
        <dbReference type="ARBA" id="ARBA00022695"/>
    </source>
</evidence>
<evidence type="ECO:0000256" key="8">
    <source>
        <dbReference type="ARBA" id="ARBA00023268"/>
    </source>
</evidence>
<keyword evidence="4" id="KW-0548">Nucleotidyltransferase</keyword>
<dbReference type="InterPro" id="IPR050951">
    <property type="entry name" value="Retrovirus_Pol_polyprotein"/>
</dbReference>
<dbReference type="SUPFAM" id="SSF53098">
    <property type="entry name" value="Ribonuclease H-like"/>
    <property type="match status" value="2"/>
</dbReference>
<comment type="caution">
    <text evidence="13">The sequence shown here is derived from an EMBL/GenBank/DDBJ whole genome shotgun (WGS) entry which is preliminary data.</text>
</comment>
<dbReference type="GO" id="GO:0003676">
    <property type="term" value="F:nucleic acid binding"/>
    <property type="evidence" value="ECO:0007669"/>
    <property type="project" value="InterPro"/>
</dbReference>
<dbReference type="InterPro" id="IPR002156">
    <property type="entry name" value="RNaseH_domain"/>
</dbReference>
<sequence length="1132" mass="126288">MMSDTAAPHVTLGVNPGFEAKDIGPMVKRMMQQQYLPTNIPGLLNGICPTDWFLSLDLKTPVRMEKHTLEVEAMMTLTEEQEEYLQDVPKELWAEGGHDIGLMRSAGQVKIQLKPGMMGPRVRQYPLNKDAEEGINTTIQELLKAGVIYPTTSPCNTPILPVKKAGGKWRMVQDLRPLNSQVIADYPIVPDPSTILTNIPSDTTHTVINLCSAFFSIPVHPDSQYLFAFTYRGQQYTYQRLPQGYVESPSLFNQMVRNDLADFAPKGGSTLIQYVDDLLLCSPNMTACKEDSKKLLQELTLKGHKVSKSKLQFCQEQVQYLGHTLKEGSKSISAERIEAITKVPRPRTVKEMQRFLGMTGYCRQWICDYAEMARPLRDLCLNKAGRHQIEWLSGTESAFTGLKQALQTAPTLGLPDYNKQFHLFCAEKGGFATAVLTQKEQERNKPIAYYSTRLDTVARGLHTCEKGLAAAAFAVEKATPITAGHEVTLYVSHAVEALLSRGKSSLTYRRVSGYEILLTQPGLTIIRCKAVNPAELMMTPEEGQPHECERVVESEARAREDLQQEPLMAPDHVLFVDGSSSIDPQTGKRRAGYAVIRQEGPWTYQTIEESALNPGTSAQQAELIALARACRRSAGLKVNIYCDSAYACGVVHSFGGIWARRGFLTAGGNPIKHIVEIKELLEAMKQPKKIAIIKCAAHTGGTDPVSAGNDYADKAAKLAAEELEYWPTADQQVLLNVEEVALQDLIEAQEASTESEKVDWENRGCGLDKSTGIWRQLCTGKVIAPNAIIEVICRAAHGVGHSARGEMMREIQKHWFIPKLTEYVTSMILRCKICQEVNKKKGIPTTPGSMPPPVGPFTHLVMDYVDMIDRAEGKRYCLVIIDRFSRWVEAFPTAHADSKTVAKALAREIFPRFGVCQTLSCDNGSHFTSDMIADVCKMTGIQQKFSCVYHPQAAGIVERCNGTLKTKLQKICRQTGMNWVQGLPLALMAMRNSRNRFTHLTPHEMVTGRVMPMPTVRPESREIGLEALEEELHKYLKGLTQAVRSVYSQAKEAQGPAVEDPELLVNPGEWVYVKKFKRKWKQPRQTGPYQVILATPTAVKLKEIGPWVHLNHCRRAQEPEAKKEPKKKEGEE</sequence>
<dbReference type="Gene3D" id="2.30.30.850">
    <property type="match status" value="1"/>
</dbReference>
<evidence type="ECO:0000256" key="5">
    <source>
        <dbReference type="ARBA" id="ARBA00022722"/>
    </source>
</evidence>
<dbReference type="Pfam" id="PF17919">
    <property type="entry name" value="RT_RNaseH_2"/>
    <property type="match status" value="1"/>
</dbReference>
<feature type="domain" description="Integrase catalytic" evidence="12">
    <location>
        <begin position="852"/>
        <end position="1010"/>
    </location>
</feature>
<dbReference type="PROSITE" id="PS50994">
    <property type="entry name" value="INTEGRASE"/>
    <property type="match status" value="1"/>
</dbReference>
<evidence type="ECO:0000256" key="3">
    <source>
        <dbReference type="ARBA" id="ARBA00022679"/>
    </source>
</evidence>
<dbReference type="InterPro" id="IPR041588">
    <property type="entry name" value="Integrase_H2C2"/>
</dbReference>
<dbReference type="GO" id="GO:0004523">
    <property type="term" value="F:RNA-DNA hybrid ribonuclease activity"/>
    <property type="evidence" value="ECO:0007669"/>
    <property type="project" value="UniProtKB-EC"/>
</dbReference>
<proteinExistence type="inferred from homology"/>
<keyword evidence="8" id="KW-0511">Multifunctional enzyme</keyword>
<evidence type="ECO:0000256" key="1">
    <source>
        <dbReference type="ARBA" id="ARBA00010879"/>
    </source>
</evidence>
<evidence type="ECO:0000313" key="14">
    <source>
        <dbReference type="Proteomes" id="UP001152622"/>
    </source>
</evidence>
<reference evidence="13" key="1">
    <citation type="journal article" date="2023" name="Science">
        <title>Genome structures resolve the early diversification of teleost fishes.</title>
        <authorList>
            <person name="Parey E."/>
            <person name="Louis A."/>
            <person name="Montfort J."/>
            <person name="Bouchez O."/>
            <person name="Roques C."/>
            <person name="Iampietro C."/>
            <person name="Lluch J."/>
            <person name="Castinel A."/>
            <person name="Donnadieu C."/>
            <person name="Desvignes T."/>
            <person name="Floi Bucao C."/>
            <person name="Jouanno E."/>
            <person name="Wen M."/>
            <person name="Mejri S."/>
            <person name="Dirks R."/>
            <person name="Jansen H."/>
            <person name="Henkel C."/>
            <person name="Chen W.J."/>
            <person name="Zahm M."/>
            <person name="Cabau C."/>
            <person name="Klopp C."/>
            <person name="Thompson A.W."/>
            <person name="Robinson-Rechavi M."/>
            <person name="Braasch I."/>
            <person name="Lecointre G."/>
            <person name="Bobe J."/>
            <person name="Postlethwait J.H."/>
            <person name="Berthelot C."/>
            <person name="Roest Crollius H."/>
            <person name="Guiguen Y."/>
        </authorList>
    </citation>
    <scope>NUCLEOTIDE SEQUENCE</scope>
    <source>
        <strain evidence="13">WJC10195</strain>
    </source>
</reference>